<evidence type="ECO:0000313" key="1">
    <source>
        <dbReference type="EMBL" id="PIO39283.1"/>
    </source>
</evidence>
<gene>
    <name evidence="1" type="ORF">AB205_0112930</name>
</gene>
<organism evidence="1">
    <name type="scientific">Aquarana catesbeiana</name>
    <name type="common">American bullfrog</name>
    <name type="synonym">Rana catesbeiana</name>
    <dbReference type="NCBI Taxonomy" id="8400"/>
    <lineage>
        <taxon>Eukaryota</taxon>
        <taxon>Metazoa</taxon>
        <taxon>Chordata</taxon>
        <taxon>Craniata</taxon>
        <taxon>Vertebrata</taxon>
        <taxon>Euteleostomi</taxon>
        <taxon>Amphibia</taxon>
        <taxon>Batrachia</taxon>
        <taxon>Anura</taxon>
        <taxon>Neobatrachia</taxon>
        <taxon>Ranoidea</taxon>
        <taxon>Ranidae</taxon>
        <taxon>Aquarana</taxon>
    </lineage>
</organism>
<name>A0A2G9SID1_AQUCT</name>
<accession>A0A2G9SID1</accession>
<dbReference type="EMBL" id="KV924027">
    <property type="protein sequence ID" value="PIO39283.1"/>
    <property type="molecule type" value="Genomic_DNA"/>
</dbReference>
<protein>
    <submittedName>
        <fullName evidence="1">Uncharacterized protein</fullName>
    </submittedName>
</protein>
<reference evidence="1" key="1">
    <citation type="submission" date="2017-08" db="EMBL/GenBank/DDBJ databases">
        <title>Assembly of the North American Bullfrog Genome.</title>
        <authorList>
            <person name="Warren R.L."/>
            <person name="Vandervalk B.P."/>
            <person name="Kucuk E."/>
            <person name="Birol I."/>
            <person name="Helbing C."/>
            <person name="Pandoh P."/>
            <person name="Behsaz B."/>
            <person name="Mohamadi H."/>
            <person name="Chu J."/>
            <person name="Jackman S."/>
            <person name="Hammond S.A."/>
            <person name="Veldhoen N."/>
            <person name="Kirk H."/>
            <person name="Zhao Y."/>
            <person name="Coope R."/>
            <person name="Pleasance S."/>
            <person name="Moore R."/>
            <person name="Holt R."/>
        </authorList>
    </citation>
    <scope>NUCLEOTIDE SEQUENCE</scope>
    <source>
        <strain evidence="1">Bruno</strain>
        <tissue evidence="1">Liver</tissue>
    </source>
</reference>
<sequence>MLDYQKISIYHRLYVAQNVNCLGLQSKEENIFQLTMTGISSFHRKCIHLFCAPGT</sequence>
<proteinExistence type="predicted"/>
<dbReference type="AlphaFoldDB" id="A0A2G9SID1"/>